<dbReference type="Proteomes" id="UP000198397">
    <property type="component" value="Unassembled WGS sequence"/>
</dbReference>
<feature type="region of interest" description="Disordered" evidence="1">
    <location>
        <begin position="1"/>
        <end position="20"/>
    </location>
</feature>
<name>A0A238WVS4_HALVU</name>
<dbReference type="OrthoDB" id="240435at2157"/>
<dbReference type="InterPro" id="IPR006311">
    <property type="entry name" value="TAT_signal"/>
</dbReference>
<proteinExistence type="predicted"/>
<dbReference type="AlphaFoldDB" id="A0A238WVS4"/>
<dbReference type="PROSITE" id="PS51318">
    <property type="entry name" value="TAT"/>
    <property type="match status" value="1"/>
</dbReference>
<evidence type="ECO:0000313" key="3">
    <source>
        <dbReference type="Proteomes" id="UP000198397"/>
    </source>
</evidence>
<dbReference type="EMBL" id="FZNQ01000010">
    <property type="protein sequence ID" value="SNR50284.1"/>
    <property type="molecule type" value="Genomic_DNA"/>
</dbReference>
<evidence type="ECO:0000256" key="1">
    <source>
        <dbReference type="SAM" id="MobiDB-lite"/>
    </source>
</evidence>
<protein>
    <submittedName>
        <fullName evidence="2">Uncharacterized protein</fullName>
    </submittedName>
</protein>
<organism evidence="2 3">
    <name type="scientific">Halorubrum vacuolatum</name>
    <name type="common">Natronobacterium vacuolatum</name>
    <dbReference type="NCBI Taxonomy" id="63740"/>
    <lineage>
        <taxon>Archaea</taxon>
        <taxon>Methanobacteriati</taxon>
        <taxon>Methanobacteriota</taxon>
        <taxon>Stenosarchaea group</taxon>
        <taxon>Halobacteria</taxon>
        <taxon>Halobacteriales</taxon>
        <taxon>Haloferacaceae</taxon>
        <taxon>Halorubrum</taxon>
    </lineage>
</organism>
<gene>
    <name evidence="2" type="ORF">SAMN06264855_11074</name>
</gene>
<dbReference type="RefSeq" id="WP_089385023.1">
    <property type="nucleotide sequence ID" value="NZ_FZNQ01000010.1"/>
</dbReference>
<evidence type="ECO:0000313" key="2">
    <source>
        <dbReference type="EMBL" id="SNR50284.1"/>
    </source>
</evidence>
<accession>A0A238WVS4</accession>
<sequence>MSSTSAGSPDPSVASAIETPSRRTVLATGAGFLGLGGAGMATLATVPTPAVAVEGDPAAFEVGEAPTVTSNEGRISSVYLSPEIAVTWTDFSDGVETVEVTLAAGTDEGIDVIYEETLHAERPDATPGDVGSISPLEDAFEDPDDPSIPDLAAAFDAVDGGIVVTLDRADVTERGETVTSDALSDATLAGGESTATELDIVLRVTVQGGEDEASVVETSTVEVGVTNPAGDVDAGGTVGVDAS</sequence>
<keyword evidence="3" id="KW-1185">Reference proteome</keyword>
<reference evidence="2 3" key="1">
    <citation type="submission" date="2017-06" db="EMBL/GenBank/DDBJ databases">
        <authorList>
            <person name="Kim H.J."/>
            <person name="Triplett B.A."/>
        </authorList>
    </citation>
    <scope>NUCLEOTIDE SEQUENCE [LARGE SCALE GENOMIC DNA]</scope>
    <source>
        <strain evidence="2 3">DSM 8800</strain>
    </source>
</reference>